<dbReference type="Proteomes" id="UP000799118">
    <property type="component" value="Unassembled WGS sequence"/>
</dbReference>
<gene>
    <name evidence="1" type="ORF">BT96DRAFT_948752</name>
</gene>
<dbReference type="EMBL" id="ML769836">
    <property type="protein sequence ID" value="KAE9386936.1"/>
    <property type="molecule type" value="Genomic_DNA"/>
</dbReference>
<evidence type="ECO:0000313" key="2">
    <source>
        <dbReference type="Proteomes" id="UP000799118"/>
    </source>
</evidence>
<accession>A0A6A4GNA0</accession>
<reference evidence="1" key="1">
    <citation type="journal article" date="2019" name="Environ. Microbiol.">
        <title>Fungal ecological strategies reflected in gene transcription - a case study of two litter decomposers.</title>
        <authorList>
            <person name="Barbi F."/>
            <person name="Kohler A."/>
            <person name="Barry K."/>
            <person name="Baskaran P."/>
            <person name="Daum C."/>
            <person name="Fauchery L."/>
            <person name="Ihrmark K."/>
            <person name="Kuo A."/>
            <person name="LaButti K."/>
            <person name="Lipzen A."/>
            <person name="Morin E."/>
            <person name="Grigoriev I.V."/>
            <person name="Henrissat B."/>
            <person name="Lindahl B."/>
            <person name="Martin F."/>
        </authorList>
    </citation>
    <scope>NUCLEOTIDE SEQUENCE</scope>
    <source>
        <strain evidence="1">JB14</strain>
    </source>
</reference>
<name>A0A6A4GNA0_9AGAR</name>
<organism evidence="1 2">
    <name type="scientific">Gymnopus androsaceus JB14</name>
    <dbReference type="NCBI Taxonomy" id="1447944"/>
    <lineage>
        <taxon>Eukaryota</taxon>
        <taxon>Fungi</taxon>
        <taxon>Dikarya</taxon>
        <taxon>Basidiomycota</taxon>
        <taxon>Agaricomycotina</taxon>
        <taxon>Agaricomycetes</taxon>
        <taxon>Agaricomycetidae</taxon>
        <taxon>Agaricales</taxon>
        <taxon>Marasmiineae</taxon>
        <taxon>Omphalotaceae</taxon>
        <taxon>Gymnopus</taxon>
    </lineage>
</organism>
<proteinExistence type="predicted"/>
<dbReference type="OrthoDB" id="20865at2759"/>
<sequence>MQKLGYITKNNIQWVQELPYIIFILGFHTVSESLISPHDFSTLYVCFPEYESKYRGCSAKDKNIQTGKPPTDIRCDLKVHESRMVRDLLWQGLGSDLTQSLAQQQKDHKLDFFEQAHKNKARVTMHATPTTVAPRDTTTQRQYMPQYVPYEYCPYQASLATTATAPVAAAAPVPFTMPTPSTSTAVSAPPPASHNGLFVATGDWSRDLAIHNCTENTLLHFNYMKLTFSLLICHWSKMGKVNEDWDKAHVLMCDLEQECSNLRNPILTLLEGDNASAKANIDCHCAELGHLQLPLLQSILDEKAAGLVVFPQPFHALSNRPSINPNYNNDSKMSSLSILRA</sequence>
<dbReference type="AlphaFoldDB" id="A0A6A4GNA0"/>
<evidence type="ECO:0000313" key="1">
    <source>
        <dbReference type="EMBL" id="KAE9386936.1"/>
    </source>
</evidence>
<keyword evidence="2" id="KW-1185">Reference proteome</keyword>
<protein>
    <submittedName>
        <fullName evidence="1">Uncharacterized protein</fullName>
    </submittedName>
</protein>